<dbReference type="Proteomes" id="UP001558613">
    <property type="component" value="Unassembled WGS sequence"/>
</dbReference>
<evidence type="ECO:0000313" key="1">
    <source>
        <dbReference type="EMBL" id="KAL1261028.1"/>
    </source>
</evidence>
<accession>A0ABR3M7D5</accession>
<proteinExistence type="predicted"/>
<gene>
    <name evidence="1" type="ORF">QQF64_008855</name>
</gene>
<dbReference type="EMBL" id="JAYMGO010000015">
    <property type="protein sequence ID" value="KAL1261028.1"/>
    <property type="molecule type" value="Genomic_DNA"/>
</dbReference>
<protein>
    <submittedName>
        <fullName evidence="1">Uncharacterized protein</fullName>
    </submittedName>
</protein>
<keyword evidence="2" id="KW-1185">Reference proteome</keyword>
<comment type="caution">
    <text evidence="1">The sequence shown here is derived from an EMBL/GenBank/DDBJ whole genome shotgun (WGS) entry which is preliminary data.</text>
</comment>
<organism evidence="1 2">
    <name type="scientific">Cirrhinus molitorella</name>
    <name type="common">mud carp</name>
    <dbReference type="NCBI Taxonomy" id="172907"/>
    <lineage>
        <taxon>Eukaryota</taxon>
        <taxon>Metazoa</taxon>
        <taxon>Chordata</taxon>
        <taxon>Craniata</taxon>
        <taxon>Vertebrata</taxon>
        <taxon>Euteleostomi</taxon>
        <taxon>Actinopterygii</taxon>
        <taxon>Neopterygii</taxon>
        <taxon>Teleostei</taxon>
        <taxon>Ostariophysi</taxon>
        <taxon>Cypriniformes</taxon>
        <taxon>Cyprinidae</taxon>
        <taxon>Labeoninae</taxon>
        <taxon>Labeonini</taxon>
        <taxon>Cirrhinus</taxon>
    </lineage>
</organism>
<reference evidence="1 2" key="1">
    <citation type="submission" date="2023-09" db="EMBL/GenBank/DDBJ databases">
        <authorList>
            <person name="Wang M."/>
        </authorList>
    </citation>
    <scope>NUCLEOTIDE SEQUENCE [LARGE SCALE GENOMIC DNA]</scope>
    <source>
        <strain evidence="1">GT-2023</strain>
        <tissue evidence="1">Liver</tissue>
    </source>
</reference>
<evidence type="ECO:0000313" key="2">
    <source>
        <dbReference type="Proteomes" id="UP001558613"/>
    </source>
</evidence>
<feature type="non-terminal residue" evidence="1">
    <location>
        <position position="120"/>
    </location>
</feature>
<name>A0ABR3M7D5_9TELE</name>
<sequence>MAENPAAFGSRPHRLMVIPLSQQFPTLFKAPALETRRDTEESPVLLQVLFVLKGAGSGHAQTSTPSLRTGIQLFAWFLTRMNGTVDICNHCRNMMREKEKGIKMSRLISTGPSSFIPENE</sequence>